<dbReference type="EnsemblMetazoa" id="GPAI023905-RA">
    <property type="protein sequence ID" value="GPAI023905-PA"/>
    <property type="gene ID" value="GPAI023905"/>
</dbReference>
<proteinExistence type="predicted"/>
<evidence type="ECO:0000313" key="1">
    <source>
        <dbReference type="EnsemblMetazoa" id="GPAI023905-PA"/>
    </source>
</evidence>
<dbReference type="VEuPathDB" id="VectorBase:GPAI023905"/>
<sequence>MKLMLKELQERRISTASKRNLSRPIMKCLWHLARGSAHSMPGASDRHAEDKFTDVTWNTLRALCFIRGFIFASSISTGFARDLKLGLIDMFFVKLFCNLKASAQLLLITND</sequence>
<name>A0A1A9ZSU5_GLOPL</name>
<dbReference type="AlphaFoldDB" id="A0A1A9ZSU5"/>
<reference evidence="2" key="1">
    <citation type="submission" date="2014-03" db="EMBL/GenBank/DDBJ databases">
        <authorList>
            <person name="Aksoy S."/>
            <person name="Warren W."/>
            <person name="Wilson R.K."/>
        </authorList>
    </citation>
    <scope>NUCLEOTIDE SEQUENCE [LARGE SCALE GENOMIC DNA]</scope>
    <source>
        <strain evidence="2">IAEA</strain>
    </source>
</reference>
<dbReference type="Proteomes" id="UP000092445">
    <property type="component" value="Unassembled WGS sequence"/>
</dbReference>
<keyword evidence="2" id="KW-1185">Reference proteome</keyword>
<organism evidence="1 2">
    <name type="scientific">Glossina pallidipes</name>
    <name type="common">Tsetse fly</name>
    <dbReference type="NCBI Taxonomy" id="7398"/>
    <lineage>
        <taxon>Eukaryota</taxon>
        <taxon>Metazoa</taxon>
        <taxon>Ecdysozoa</taxon>
        <taxon>Arthropoda</taxon>
        <taxon>Hexapoda</taxon>
        <taxon>Insecta</taxon>
        <taxon>Pterygota</taxon>
        <taxon>Neoptera</taxon>
        <taxon>Endopterygota</taxon>
        <taxon>Diptera</taxon>
        <taxon>Brachycera</taxon>
        <taxon>Muscomorpha</taxon>
        <taxon>Hippoboscoidea</taxon>
        <taxon>Glossinidae</taxon>
        <taxon>Glossina</taxon>
    </lineage>
</organism>
<accession>A0A1A9ZSU5</accession>
<protein>
    <submittedName>
        <fullName evidence="1">Uncharacterized protein</fullName>
    </submittedName>
</protein>
<evidence type="ECO:0000313" key="2">
    <source>
        <dbReference type="Proteomes" id="UP000092445"/>
    </source>
</evidence>
<reference evidence="1" key="2">
    <citation type="submission" date="2020-05" db="UniProtKB">
        <authorList>
            <consortium name="EnsemblMetazoa"/>
        </authorList>
    </citation>
    <scope>IDENTIFICATION</scope>
    <source>
        <strain evidence="1">IAEA</strain>
    </source>
</reference>